<dbReference type="PROSITE" id="PS00134">
    <property type="entry name" value="TRYPSIN_HIS"/>
    <property type="match status" value="1"/>
</dbReference>
<dbReference type="OrthoDB" id="6587056at2759"/>
<keyword evidence="3 6" id="KW-0378">Hydrolase</keyword>
<keyword evidence="2 6" id="KW-0645">Protease</keyword>
<organism evidence="8 9">
    <name type="scientific">Apolygus lucorum</name>
    <name type="common">Small green plant bug</name>
    <name type="synonym">Lygocoris lucorum</name>
    <dbReference type="NCBI Taxonomy" id="248454"/>
    <lineage>
        <taxon>Eukaryota</taxon>
        <taxon>Metazoa</taxon>
        <taxon>Ecdysozoa</taxon>
        <taxon>Arthropoda</taxon>
        <taxon>Hexapoda</taxon>
        <taxon>Insecta</taxon>
        <taxon>Pterygota</taxon>
        <taxon>Neoptera</taxon>
        <taxon>Paraneoptera</taxon>
        <taxon>Hemiptera</taxon>
        <taxon>Heteroptera</taxon>
        <taxon>Panheteroptera</taxon>
        <taxon>Cimicomorpha</taxon>
        <taxon>Miridae</taxon>
        <taxon>Mirini</taxon>
        <taxon>Apolygus</taxon>
    </lineage>
</organism>
<evidence type="ECO:0000256" key="2">
    <source>
        <dbReference type="ARBA" id="ARBA00022670"/>
    </source>
</evidence>
<dbReference type="PRINTS" id="PR00722">
    <property type="entry name" value="CHYMOTRYPSIN"/>
</dbReference>
<comment type="caution">
    <text evidence="8">The sequence shown here is derived from an EMBL/GenBank/DDBJ whole genome shotgun (WGS) entry which is preliminary data.</text>
</comment>
<evidence type="ECO:0000256" key="4">
    <source>
        <dbReference type="ARBA" id="ARBA00022825"/>
    </source>
</evidence>
<dbReference type="PROSITE" id="PS50240">
    <property type="entry name" value="TRYPSIN_DOM"/>
    <property type="match status" value="1"/>
</dbReference>
<gene>
    <name evidence="8" type="ORF">GE061_007117</name>
</gene>
<sequence>MQNSIYMGLLIAVGFKVSYESGLSGRNETQRIAENTGFEVSSAAEAPFTVVLVVATGKYFSERPFCTGIIIDPKFVLTAAHCAEALDKIHAQRSYGEIHAGVSKLLEVHQRGSEFQVRTISTRNIKIHPRFFPSWWEYLHPSPSKYDVALIEVDEPFKFNDKVNQTQLWDEEWPRAVLEGKHEYGIMDCMAYGWGLLSYSPQVKPSQGLRKVQVLAKHGIGACPGFLNFQQRRVVCSQSPSICPGDSGGPLVCRNKTVGVAHILYPFIFDCTSDFIMTAWMYVCPMLDFIHEHVPSVPAPPISCESPHLTLLPVALISLVHLFISKLNTENYHSSHCIQA</sequence>
<evidence type="ECO:0000256" key="3">
    <source>
        <dbReference type="ARBA" id="ARBA00022801"/>
    </source>
</evidence>
<protein>
    <recommendedName>
        <fullName evidence="7">Peptidase S1 domain-containing protein</fullName>
    </recommendedName>
</protein>
<dbReference type="SUPFAM" id="SSF50494">
    <property type="entry name" value="Trypsin-like serine proteases"/>
    <property type="match status" value="1"/>
</dbReference>
<keyword evidence="5" id="KW-1015">Disulfide bond</keyword>
<comment type="similarity">
    <text evidence="1">Belongs to the peptidase S1 family.</text>
</comment>
<evidence type="ECO:0000256" key="1">
    <source>
        <dbReference type="ARBA" id="ARBA00007664"/>
    </source>
</evidence>
<dbReference type="PANTHER" id="PTHR24276:SF91">
    <property type="entry name" value="AT26814P-RELATED"/>
    <property type="match status" value="1"/>
</dbReference>
<dbReference type="GO" id="GO:0004252">
    <property type="term" value="F:serine-type endopeptidase activity"/>
    <property type="evidence" value="ECO:0007669"/>
    <property type="project" value="InterPro"/>
</dbReference>
<dbReference type="InterPro" id="IPR009003">
    <property type="entry name" value="Peptidase_S1_PA"/>
</dbReference>
<dbReference type="PROSITE" id="PS00135">
    <property type="entry name" value="TRYPSIN_SER"/>
    <property type="match status" value="1"/>
</dbReference>
<dbReference type="Pfam" id="PF00089">
    <property type="entry name" value="Trypsin"/>
    <property type="match status" value="1"/>
</dbReference>
<evidence type="ECO:0000256" key="5">
    <source>
        <dbReference type="ARBA" id="ARBA00023157"/>
    </source>
</evidence>
<evidence type="ECO:0000313" key="9">
    <source>
        <dbReference type="Proteomes" id="UP000466442"/>
    </source>
</evidence>
<dbReference type="InterPro" id="IPR001254">
    <property type="entry name" value="Trypsin_dom"/>
</dbReference>
<evidence type="ECO:0000259" key="7">
    <source>
        <dbReference type="PROSITE" id="PS50240"/>
    </source>
</evidence>
<dbReference type="SMART" id="SM00020">
    <property type="entry name" value="Tryp_SPc"/>
    <property type="match status" value="1"/>
</dbReference>
<dbReference type="InterPro" id="IPR001314">
    <property type="entry name" value="Peptidase_S1A"/>
</dbReference>
<reference evidence="8" key="1">
    <citation type="journal article" date="2021" name="Mol. Ecol. Resour.">
        <title>Apolygus lucorum genome provides insights into omnivorousness and mesophyll feeding.</title>
        <authorList>
            <person name="Liu Y."/>
            <person name="Liu H."/>
            <person name="Wang H."/>
            <person name="Huang T."/>
            <person name="Liu B."/>
            <person name="Yang B."/>
            <person name="Yin L."/>
            <person name="Li B."/>
            <person name="Zhang Y."/>
            <person name="Zhang S."/>
            <person name="Jiang F."/>
            <person name="Zhang X."/>
            <person name="Ren Y."/>
            <person name="Wang B."/>
            <person name="Wang S."/>
            <person name="Lu Y."/>
            <person name="Wu K."/>
            <person name="Fan W."/>
            <person name="Wang G."/>
        </authorList>
    </citation>
    <scope>NUCLEOTIDE SEQUENCE</scope>
    <source>
        <strain evidence="8">12Hb</strain>
    </source>
</reference>
<dbReference type="InterPro" id="IPR043504">
    <property type="entry name" value="Peptidase_S1_PA_chymotrypsin"/>
</dbReference>
<name>A0A8S9WQT6_APOLU</name>
<dbReference type="AlphaFoldDB" id="A0A8S9WQT6"/>
<dbReference type="EMBL" id="WIXP02000015">
    <property type="protein sequence ID" value="KAF6199092.1"/>
    <property type="molecule type" value="Genomic_DNA"/>
</dbReference>
<accession>A0A8S9WQT6</accession>
<dbReference type="PANTHER" id="PTHR24276">
    <property type="entry name" value="POLYSERASE-RELATED"/>
    <property type="match status" value="1"/>
</dbReference>
<feature type="domain" description="Peptidase S1" evidence="7">
    <location>
        <begin position="32"/>
        <end position="295"/>
    </location>
</feature>
<dbReference type="InterPro" id="IPR018114">
    <property type="entry name" value="TRYPSIN_HIS"/>
</dbReference>
<proteinExistence type="inferred from homology"/>
<evidence type="ECO:0000256" key="6">
    <source>
        <dbReference type="RuleBase" id="RU363034"/>
    </source>
</evidence>
<dbReference type="Proteomes" id="UP000466442">
    <property type="component" value="Unassembled WGS sequence"/>
</dbReference>
<keyword evidence="4 6" id="KW-0720">Serine protease</keyword>
<keyword evidence="9" id="KW-1185">Reference proteome</keyword>
<dbReference type="Gene3D" id="2.40.10.10">
    <property type="entry name" value="Trypsin-like serine proteases"/>
    <property type="match status" value="1"/>
</dbReference>
<dbReference type="InterPro" id="IPR050430">
    <property type="entry name" value="Peptidase_S1"/>
</dbReference>
<evidence type="ECO:0000313" key="8">
    <source>
        <dbReference type="EMBL" id="KAF6199092.1"/>
    </source>
</evidence>
<dbReference type="InterPro" id="IPR033116">
    <property type="entry name" value="TRYPSIN_SER"/>
</dbReference>
<dbReference type="GO" id="GO:0006508">
    <property type="term" value="P:proteolysis"/>
    <property type="evidence" value="ECO:0007669"/>
    <property type="project" value="UniProtKB-KW"/>
</dbReference>